<reference evidence="1 2" key="1">
    <citation type="submission" date="2024-01" db="EMBL/GenBank/DDBJ databases">
        <title>Genome assemblies of Stephania.</title>
        <authorList>
            <person name="Yang L."/>
        </authorList>
    </citation>
    <scope>NUCLEOTIDE SEQUENCE [LARGE SCALE GENOMIC DNA]</scope>
    <source>
        <strain evidence="1">YNDBR</strain>
        <tissue evidence="1">Leaf</tissue>
    </source>
</reference>
<comment type="caution">
    <text evidence="1">The sequence shown here is derived from an EMBL/GenBank/DDBJ whole genome shotgun (WGS) entry which is preliminary data.</text>
</comment>
<accession>A0AAP0FJV3</accession>
<dbReference type="AlphaFoldDB" id="A0AAP0FJV3"/>
<name>A0AAP0FJV3_9MAGN</name>
<dbReference type="InterPro" id="IPR029017">
    <property type="entry name" value="Enolase-like_N"/>
</dbReference>
<organism evidence="1 2">
    <name type="scientific">Stephania yunnanensis</name>
    <dbReference type="NCBI Taxonomy" id="152371"/>
    <lineage>
        <taxon>Eukaryota</taxon>
        <taxon>Viridiplantae</taxon>
        <taxon>Streptophyta</taxon>
        <taxon>Embryophyta</taxon>
        <taxon>Tracheophyta</taxon>
        <taxon>Spermatophyta</taxon>
        <taxon>Magnoliopsida</taxon>
        <taxon>Ranunculales</taxon>
        <taxon>Menispermaceae</taxon>
        <taxon>Menispermoideae</taxon>
        <taxon>Cissampelideae</taxon>
        <taxon>Stephania</taxon>
    </lineage>
</organism>
<dbReference type="EMBL" id="JBBNAF010000010">
    <property type="protein sequence ID" value="KAK9106703.1"/>
    <property type="molecule type" value="Genomic_DNA"/>
</dbReference>
<proteinExistence type="predicted"/>
<dbReference type="Proteomes" id="UP001420932">
    <property type="component" value="Unassembled WGS sequence"/>
</dbReference>
<evidence type="ECO:0000313" key="2">
    <source>
        <dbReference type="Proteomes" id="UP001420932"/>
    </source>
</evidence>
<dbReference type="SUPFAM" id="SSF54826">
    <property type="entry name" value="Enolase N-terminal domain-like"/>
    <property type="match status" value="1"/>
</dbReference>
<sequence>MPEMLLRLERINEVIEDNLVILGANAILVVSITVCKAGASVKKVPLYKGAPTNHVADFKQDESDSDSDKQQKSVLNIQNAHFIRDDFFTPMSILVLVTSNPHFVRDAFTYSLYAQGATLLSWMRAIIMILDVVDGGVEVVEFYRGFAEFYRGFSLNFRRDLCLSLTDKKIELGGYLT</sequence>
<gene>
    <name evidence="1" type="ORF">Syun_022714</name>
</gene>
<protein>
    <submittedName>
        <fullName evidence="1">Uncharacterized protein</fullName>
    </submittedName>
</protein>
<keyword evidence="2" id="KW-1185">Reference proteome</keyword>
<evidence type="ECO:0000313" key="1">
    <source>
        <dbReference type="EMBL" id="KAK9106703.1"/>
    </source>
</evidence>